<dbReference type="InterPro" id="IPR058813">
    <property type="entry name" value="DNA-SBD_ScoMcrA"/>
</dbReference>
<evidence type="ECO:0000313" key="3">
    <source>
        <dbReference type="EMBL" id="MFC5747960.1"/>
    </source>
</evidence>
<dbReference type="EMBL" id="JBHSON010000027">
    <property type="protein sequence ID" value="MFC5747960.1"/>
    <property type="molecule type" value="Genomic_DNA"/>
</dbReference>
<proteinExistence type="predicted"/>
<accession>A0ABW1A421</accession>
<keyword evidence="3" id="KW-0378">Hydrolase</keyword>
<evidence type="ECO:0000259" key="1">
    <source>
        <dbReference type="Pfam" id="PF13391"/>
    </source>
</evidence>
<keyword evidence="4" id="KW-1185">Reference proteome</keyword>
<dbReference type="Pfam" id="PF26340">
    <property type="entry name" value="DNA-SBD_ScoMcrA"/>
    <property type="match status" value="1"/>
</dbReference>
<evidence type="ECO:0000259" key="2">
    <source>
        <dbReference type="Pfam" id="PF26340"/>
    </source>
</evidence>
<feature type="domain" description="ScoMcrA-like DNA sulfur-binding" evidence="2">
    <location>
        <begin position="3"/>
        <end position="149"/>
    </location>
</feature>
<dbReference type="PIRSF" id="PIRSF030850">
    <property type="entry name" value="UCP030850"/>
    <property type="match status" value="1"/>
</dbReference>
<feature type="domain" description="HNH nuclease" evidence="1">
    <location>
        <begin position="182"/>
        <end position="233"/>
    </location>
</feature>
<sequence>MDWVERILRIRQHTQHGVRAPHKPLLLLLALARFQRDGDRPIPFSAAEEPLGRLLTEFGPPRSTSPGYPFHHLTNDDKIWVVETPDGTGSPGSGLSKLRRPGVQGRLHPDLAHALTADPSLVGQLARALLEANFEPSLHDDICQEAGLDLEGIDLPAPTERLLPPRDPRFRMRVLEAYEYCCAFCGYEGWLNGTAVGLDAAHLQWRSYGGPDQVDNGLCLCTLHHRLLDRGVLGMTQDRTVAVSRKFIGRTAATLKLVHELSGRPVSEPQSGLPTPNALHIDWHTAQVFRSPAREPAAA</sequence>
<name>A0ABW1A421_9ACTN</name>
<dbReference type="InterPro" id="IPR011396">
    <property type="entry name" value="PT_DNA_restrict"/>
</dbReference>
<keyword evidence="3" id="KW-0238">DNA-binding</keyword>
<dbReference type="NCBIfam" id="NF045808">
    <property type="entry name" value="PT-DNA_restrict"/>
    <property type="match status" value="1"/>
</dbReference>
<evidence type="ECO:0000313" key="4">
    <source>
        <dbReference type="Proteomes" id="UP001596074"/>
    </source>
</evidence>
<dbReference type="InterPro" id="IPR003615">
    <property type="entry name" value="HNH_nuc"/>
</dbReference>
<dbReference type="GO" id="GO:0003677">
    <property type="term" value="F:DNA binding"/>
    <property type="evidence" value="ECO:0007669"/>
    <property type="project" value="UniProtKB-KW"/>
</dbReference>
<dbReference type="RefSeq" id="WP_378283592.1">
    <property type="nucleotide sequence ID" value="NZ_JBHSON010000027.1"/>
</dbReference>
<comment type="caution">
    <text evidence="3">The sequence shown here is derived from an EMBL/GenBank/DDBJ whole genome shotgun (WGS) entry which is preliminary data.</text>
</comment>
<protein>
    <submittedName>
        <fullName evidence="3">Phosphorothioated DNA-binding restriction endonuclease</fullName>
    </submittedName>
</protein>
<keyword evidence="3" id="KW-0255">Endonuclease</keyword>
<dbReference type="Proteomes" id="UP001596074">
    <property type="component" value="Unassembled WGS sequence"/>
</dbReference>
<dbReference type="Pfam" id="PF13391">
    <property type="entry name" value="HNH_2"/>
    <property type="match status" value="1"/>
</dbReference>
<keyword evidence="3" id="KW-0540">Nuclease</keyword>
<dbReference type="GO" id="GO:0004519">
    <property type="term" value="F:endonuclease activity"/>
    <property type="evidence" value="ECO:0007669"/>
    <property type="project" value="UniProtKB-KW"/>
</dbReference>
<gene>
    <name evidence="3" type="ORF">ACFPZN_20210</name>
</gene>
<reference evidence="4" key="1">
    <citation type="journal article" date="2019" name="Int. J. Syst. Evol. Microbiol.">
        <title>The Global Catalogue of Microorganisms (GCM) 10K type strain sequencing project: providing services to taxonomists for standard genome sequencing and annotation.</title>
        <authorList>
            <consortium name="The Broad Institute Genomics Platform"/>
            <consortium name="The Broad Institute Genome Sequencing Center for Infectious Disease"/>
            <person name="Wu L."/>
            <person name="Ma J."/>
        </authorList>
    </citation>
    <scope>NUCLEOTIDE SEQUENCE [LARGE SCALE GENOMIC DNA]</scope>
    <source>
        <strain evidence="4">KCTC 42087</strain>
    </source>
</reference>
<organism evidence="3 4">
    <name type="scientific">Actinomadura rugatobispora</name>
    <dbReference type="NCBI Taxonomy" id="1994"/>
    <lineage>
        <taxon>Bacteria</taxon>
        <taxon>Bacillati</taxon>
        <taxon>Actinomycetota</taxon>
        <taxon>Actinomycetes</taxon>
        <taxon>Streptosporangiales</taxon>
        <taxon>Thermomonosporaceae</taxon>
        <taxon>Actinomadura</taxon>
    </lineage>
</organism>